<gene>
    <name evidence="2" type="ORF">GGD89_000079</name>
</gene>
<organism evidence="2 3">
    <name type="scientific">Roseospira visakhapatnamensis</name>
    <dbReference type="NCBI Taxonomy" id="390880"/>
    <lineage>
        <taxon>Bacteria</taxon>
        <taxon>Pseudomonadati</taxon>
        <taxon>Pseudomonadota</taxon>
        <taxon>Alphaproteobacteria</taxon>
        <taxon>Rhodospirillales</taxon>
        <taxon>Rhodospirillaceae</taxon>
        <taxon>Roseospira</taxon>
    </lineage>
</organism>
<keyword evidence="1" id="KW-0472">Membrane</keyword>
<dbReference type="EMBL" id="JACIGK010000001">
    <property type="protein sequence ID" value="MBB4264473.1"/>
    <property type="molecule type" value="Genomic_DNA"/>
</dbReference>
<evidence type="ECO:0000256" key="1">
    <source>
        <dbReference type="SAM" id="Phobius"/>
    </source>
</evidence>
<keyword evidence="1" id="KW-0812">Transmembrane</keyword>
<comment type="caution">
    <text evidence="2">The sequence shown here is derived from an EMBL/GenBank/DDBJ whole genome shotgun (WGS) entry which is preliminary data.</text>
</comment>
<evidence type="ECO:0000313" key="2">
    <source>
        <dbReference type="EMBL" id="MBB4264473.1"/>
    </source>
</evidence>
<keyword evidence="1" id="KW-1133">Transmembrane helix</keyword>
<dbReference type="AlphaFoldDB" id="A0A7W6R9P8"/>
<reference evidence="2 3" key="1">
    <citation type="submission" date="2020-08" db="EMBL/GenBank/DDBJ databases">
        <title>Genome sequencing of Purple Non-Sulfur Bacteria from various extreme environments.</title>
        <authorList>
            <person name="Mayer M."/>
        </authorList>
    </citation>
    <scope>NUCLEOTIDE SEQUENCE [LARGE SCALE GENOMIC DNA]</scope>
    <source>
        <strain evidence="2 3">JA131</strain>
    </source>
</reference>
<feature type="transmembrane region" description="Helical" evidence="1">
    <location>
        <begin position="85"/>
        <end position="105"/>
    </location>
</feature>
<dbReference type="RefSeq" id="WP_184042117.1">
    <property type="nucleotide sequence ID" value="NZ_JACIGK010000001.1"/>
</dbReference>
<feature type="transmembrane region" description="Helical" evidence="1">
    <location>
        <begin position="47"/>
        <end position="65"/>
    </location>
</feature>
<sequence length="137" mass="15625">MGNEDKLKSLQKTLDEVRLVRSSGVLGARLAADILLIFIIYMGFQALSLLVNHGIVAIAALWYLTDFDYSVTRSLAFARSHGLPYPELQLLVHTAVVFATVFIAWRAHRLYRRCVNFTAFERKTLKRIADLKMREPT</sequence>
<protein>
    <submittedName>
        <fullName evidence="2">Uncharacterized protein</fullName>
    </submittedName>
</protein>
<dbReference type="Proteomes" id="UP000554286">
    <property type="component" value="Unassembled WGS sequence"/>
</dbReference>
<accession>A0A7W6R9P8</accession>
<keyword evidence="3" id="KW-1185">Reference proteome</keyword>
<evidence type="ECO:0000313" key="3">
    <source>
        <dbReference type="Proteomes" id="UP000554286"/>
    </source>
</evidence>
<proteinExistence type="predicted"/>
<name>A0A7W6R9P8_9PROT</name>